<dbReference type="SUPFAM" id="SSF49464">
    <property type="entry name" value="Carboxypeptidase regulatory domain-like"/>
    <property type="match status" value="1"/>
</dbReference>
<dbReference type="InterPro" id="IPR023997">
    <property type="entry name" value="TonB-dep_OMP_SusC/RagA_CS"/>
</dbReference>
<evidence type="ECO:0000313" key="14">
    <source>
        <dbReference type="Proteomes" id="UP000184192"/>
    </source>
</evidence>
<keyword evidence="14" id="KW-1185">Reference proteome</keyword>
<comment type="subcellular location">
    <subcellularLocation>
        <location evidence="1 8">Cell outer membrane</location>
        <topology evidence="1 8">Multi-pass membrane protein</topology>
    </subcellularLocation>
</comment>
<dbReference type="GeneID" id="92711665"/>
<dbReference type="Gene3D" id="2.40.170.20">
    <property type="entry name" value="TonB-dependent receptor, beta-barrel domain"/>
    <property type="match status" value="1"/>
</dbReference>
<evidence type="ECO:0000256" key="5">
    <source>
        <dbReference type="ARBA" id="ARBA00023077"/>
    </source>
</evidence>
<dbReference type="FunFam" id="2.60.40.1120:FF:000003">
    <property type="entry name" value="Outer membrane protein Omp121"/>
    <property type="match status" value="1"/>
</dbReference>
<feature type="domain" description="TonB-dependent receptor-like beta-barrel" evidence="11">
    <location>
        <begin position="404"/>
        <end position="770"/>
    </location>
</feature>
<dbReference type="InterPro" id="IPR037066">
    <property type="entry name" value="Plug_dom_sf"/>
</dbReference>
<dbReference type="SUPFAM" id="SSF56935">
    <property type="entry name" value="Porins"/>
    <property type="match status" value="1"/>
</dbReference>
<dbReference type="Pfam" id="PF13715">
    <property type="entry name" value="CarbopepD_reg_2"/>
    <property type="match status" value="1"/>
</dbReference>
<keyword evidence="2 8" id="KW-0813">Transport</keyword>
<dbReference type="Gene3D" id="2.60.40.1120">
    <property type="entry name" value="Carboxypeptidase-like, regulatory domain"/>
    <property type="match status" value="1"/>
</dbReference>
<evidence type="ECO:0000256" key="1">
    <source>
        <dbReference type="ARBA" id="ARBA00004571"/>
    </source>
</evidence>
<name>A0A1M6DU44_9BACE</name>
<dbReference type="InterPro" id="IPR012910">
    <property type="entry name" value="Plug_dom"/>
</dbReference>
<evidence type="ECO:0000259" key="12">
    <source>
        <dbReference type="Pfam" id="PF07715"/>
    </source>
</evidence>
<dbReference type="AlphaFoldDB" id="A0A1M6DU44"/>
<dbReference type="InterPro" id="IPR039426">
    <property type="entry name" value="TonB-dep_rcpt-like"/>
</dbReference>
<dbReference type="NCBIfam" id="TIGR04056">
    <property type="entry name" value="OMP_RagA_SusC"/>
    <property type="match status" value="1"/>
</dbReference>
<dbReference type="InterPro" id="IPR023996">
    <property type="entry name" value="TonB-dep_OMP_SusC/RagA"/>
</dbReference>
<keyword evidence="5 9" id="KW-0798">TonB box</keyword>
<dbReference type="EMBL" id="FQZN01000007">
    <property type="protein sequence ID" value="SHI76722.1"/>
    <property type="molecule type" value="Genomic_DNA"/>
</dbReference>
<feature type="domain" description="TonB-dependent receptor plug" evidence="12">
    <location>
        <begin position="143"/>
        <end position="248"/>
    </location>
</feature>
<dbReference type="Proteomes" id="UP000184192">
    <property type="component" value="Unassembled WGS sequence"/>
</dbReference>
<evidence type="ECO:0000259" key="11">
    <source>
        <dbReference type="Pfam" id="PF00593"/>
    </source>
</evidence>
<organism evidence="13 14">
    <name type="scientific">Bacteroides stercorirosoris</name>
    <dbReference type="NCBI Taxonomy" id="871324"/>
    <lineage>
        <taxon>Bacteria</taxon>
        <taxon>Pseudomonadati</taxon>
        <taxon>Bacteroidota</taxon>
        <taxon>Bacteroidia</taxon>
        <taxon>Bacteroidales</taxon>
        <taxon>Bacteroidaceae</taxon>
        <taxon>Bacteroides</taxon>
    </lineage>
</organism>
<gene>
    <name evidence="13" type="ORF">SAMN05444350_107115</name>
</gene>
<evidence type="ECO:0000256" key="8">
    <source>
        <dbReference type="PROSITE-ProRule" id="PRU01360"/>
    </source>
</evidence>
<evidence type="ECO:0000256" key="2">
    <source>
        <dbReference type="ARBA" id="ARBA00022448"/>
    </source>
</evidence>
<evidence type="ECO:0000313" key="13">
    <source>
        <dbReference type="EMBL" id="SHI76722.1"/>
    </source>
</evidence>
<dbReference type="InterPro" id="IPR000531">
    <property type="entry name" value="Beta-barrel_TonB"/>
</dbReference>
<dbReference type="Pfam" id="PF00593">
    <property type="entry name" value="TonB_dep_Rec_b-barrel"/>
    <property type="match status" value="1"/>
</dbReference>
<evidence type="ECO:0000256" key="7">
    <source>
        <dbReference type="ARBA" id="ARBA00023237"/>
    </source>
</evidence>
<feature type="signal peptide" evidence="10">
    <location>
        <begin position="1"/>
        <end position="36"/>
    </location>
</feature>
<dbReference type="NCBIfam" id="TIGR04057">
    <property type="entry name" value="SusC_RagA_signa"/>
    <property type="match status" value="1"/>
</dbReference>
<proteinExistence type="inferred from homology"/>
<keyword evidence="7 8" id="KW-0998">Cell outer membrane</keyword>
<evidence type="ECO:0000256" key="9">
    <source>
        <dbReference type="RuleBase" id="RU003357"/>
    </source>
</evidence>
<sequence length="1017" mass="112352">MKTHENRALFSKAVLRATACLFLAAGVGIGPTATFAETVGAMDIEAVQQQVVTVTGVVKDKSGEPIIGANILEKGTTNGVITNVDGQYTLKVKGANSVLSVSYIGYKAQEITVGNKRKIDITLADDTELLDEVVVIGYGTQKKGDVTSAIASVKAEDFLVGNFNNAGDLLKGKVAGLTIAKPSGDPNVGTEISLRGIVSVSGNASPLVLIDGVPGSMSTVPTENIASIDVLKDASAAAIYGTRGAGGVILITTKTGMREQKATATYSGYVSFSNWVKKADFMTPDDIRAGKTQYNDEGYDTDWLDAVSRTGVTHNHSFSITGGSSTTSYYGNVTYRNQQGVMKKSGNEDLSVSFDVSHWMFNNMLKVNLNIVQDNYKYLDKYDAYGVNSLTQIYRQAVIRNPTSPIWNEDGTYNERSLLQYYNPVSLQNESTGETKEINTRITGNVTFEPIKGWQTNLMLASHRSTGKTGSYNTKYHTTTAIGNLTGEASLSDNYDRTDYLELTSKYHATFAGKHRFEGMVGYSWSRNTYESAGMWNANFPTDYFGYNNMGAGEYLTDGKASMSSSKTESTLIGTFARISYGFDNRYNILASVRYEGSSKFGANHKWGAFPSVSLGWNIMNESFLESTRNWLNNLKLRAGYGVTGVIPAYSYQSIVRYSYSGGNYYRDGKWAKGLKALSNANPDLKWEIAKELNVGLDWGVLNDRLGGSVDFYVKNTSDMLFDYAVPSPPNLYTSTLANVGKMRNSGIEIMVRAIPIQTKDFEWNTALTMQHNANKLVSLSNDLYQTENILWQQGVGDPVSQYTHKVEVGKSFGEIWSLKAVGVSEKTGLFLIENPETGQAAEFYQEMRNDRDNWYQRMGNGIPKISMGWNNTFRYQNFDLTMQFTGQFGYKIINQQRVFYENNAHAYNKLKSAADAIGGIRPLSAQQSQVVTSYYIEDGDYLKLTNMTLGYTYDFKKSTYVKSIRFYGSIDNLFTITKYKGSDPELGSNNFWTAGVDSRDKYPTVRSFTVGLNVTF</sequence>
<dbReference type="Gene3D" id="2.170.130.10">
    <property type="entry name" value="TonB-dependent receptor, plug domain"/>
    <property type="match status" value="1"/>
</dbReference>
<dbReference type="PROSITE" id="PS52016">
    <property type="entry name" value="TONB_DEPENDENT_REC_3"/>
    <property type="match status" value="1"/>
</dbReference>
<keyword evidence="3 8" id="KW-1134">Transmembrane beta strand</keyword>
<dbReference type="RefSeq" id="WP_025832591.1">
    <property type="nucleotide sequence ID" value="NZ_FQZN01000007.1"/>
</dbReference>
<keyword evidence="10" id="KW-0732">Signal</keyword>
<dbReference type="Pfam" id="PF07715">
    <property type="entry name" value="Plug"/>
    <property type="match status" value="1"/>
</dbReference>
<feature type="chain" id="PRO_5009916827" evidence="10">
    <location>
        <begin position="37"/>
        <end position="1017"/>
    </location>
</feature>
<comment type="similarity">
    <text evidence="8 9">Belongs to the TonB-dependent receptor family.</text>
</comment>
<dbReference type="InterPro" id="IPR036942">
    <property type="entry name" value="Beta-barrel_TonB_sf"/>
</dbReference>
<evidence type="ECO:0000256" key="3">
    <source>
        <dbReference type="ARBA" id="ARBA00022452"/>
    </source>
</evidence>
<dbReference type="eggNOG" id="COG4771">
    <property type="taxonomic scope" value="Bacteria"/>
</dbReference>
<dbReference type="GO" id="GO:0009279">
    <property type="term" value="C:cell outer membrane"/>
    <property type="evidence" value="ECO:0007669"/>
    <property type="project" value="UniProtKB-SubCell"/>
</dbReference>
<keyword evidence="4 8" id="KW-0812">Transmembrane</keyword>
<dbReference type="InterPro" id="IPR008969">
    <property type="entry name" value="CarboxyPept-like_regulatory"/>
</dbReference>
<evidence type="ECO:0000256" key="10">
    <source>
        <dbReference type="SAM" id="SignalP"/>
    </source>
</evidence>
<reference evidence="14" key="1">
    <citation type="submission" date="2016-11" db="EMBL/GenBank/DDBJ databases">
        <authorList>
            <person name="Varghese N."/>
            <person name="Submissions S."/>
        </authorList>
    </citation>
    <scope>NUCLEOTIDE SEQUENCE [LARGE SCALE GENOMIC DNA]</scope>
    <source>
        <strain evidence="14">DSM 26884</strain>
    </source>
</reference>
<protein>
    <submittedName>
        <fullName evidence="13">TonB-linked outer membrane protein, SusC/RagA family</fullName>
    </submittedName>
</protein>
<accession>A0A1M6DU44</accession>
<keyword evidence="6 8" id="KW-0472">Membrane</keyword>
<evidence type="ECO:0000256" key="6">
    <source>
        <dbReference type="ARBA" id="ARBA00023136"/>
    </source>
</evidence>
<evidence type="ECO:0000256" key="4">
    <source>
        <dbReference type="ARBA" id="ARBA00022692"/>
    </source>
</evidence>